<name>A0ABT4D6S8_9CLOT</name>
<evidence type="ECO:0000313" key="3">
    <source>
        <dbReference type="EMBL" id="MCY6958000.1"/>
    </source>
</evidence>
<evidence type="ECO:0000313" key="4">
    <source>
        <dbReference type="Proteomes" id="UP001144612"/>
    </source>
</evidence>
<reference evidence="3" key="1">
    <citation type="submission" date="2022-12" db="EMBL/GenBank/DDBJ databases">
        <title>Clostridium sp. nov., isolated from industrial wastewater.</title>
        <authorList>
            <person name="Jiayan W."/>
        </authorList>
    </citation>
    <scope>NUCLEOTIDE SEQUENCE</scope>
    <source>
        <strain evidence="3">ZC22-4</strain>
    </source>
</reference>
<dbReference type="SUPFAM" id="SSF48317">
    <property type="entry name" value="Acid phosphatase/Vanadium-dependent haloperoxidase"/>
    <property type="match status" value="1"/>
</dbReference>
<dbReference type="InterPro" id="IPR026841">
    <property type="entry name" value="Aur1/Ipt1"/>
</dbReference>
<feature type="domain" description="Inositolphosphotransferase Aur1/Ipt1" evidence="2">
    <location>
        <begin position="67"/>
        <end position="198"/>
    </location>
</feature>
<keyword evidence="4" id="KW-1185">Reference proteome</keyword>
<feature type="transmembrane region" description="Helical" evidence="1">
    <location>
        <begin position="187"/>
        <end position="207"/>
    </location>
</feature>
<feature type="transmembrane region" description="Helical" evidence="1">
    <location>
        <begin position="58"/>
        <end position="79"/>
    </location>
</feature>
<sequence>MQREWEESDYQIRNIIKKGILMATIPVTSILYPTLNVYREDINVMKMPIDNIISFNKYFVIPYVGWYAYIFFFLLLLCILDSDEYFKLLITLNVGILICYVIYYFYPTYVARPIIEDKDIFSRLVLWVYGRDNPYNCMPSIHVLNSMLVLLFVNNSSKISSSFKMTTDIITILISLSTMFIKQHYFIDVIVSIGLSLSLFYSMNWIWKLIKDKRKKAKI</sequence>
<feature type="transmembrane region" description="Helical" evidence="1">
    <location>
        <begin position="20"/>
        <end position="38"/>
    </location>
</feature>
<accession>A0ABT4D6S8</accession>
<evidence type="ECO:0000259" key="2">
    <source>
        <dbReference type="Pfam" id="PF14378"/>
    </source>
</evidence>
<comment type="caution">
    <text evidence="3">The sequence shown here is derived from an EMBL/GenBank/DDBJ whole genome shotgun (WGS) entry which is preliminary data.</text>
</comment>
<dbReference type="InterPro" id="IPR036938">
    <property type="entry name" value="PAP2/HPO_sf"/>
</dbReference>
<dbReference type="EMBL" id="JAPQFJ010000004">
    <property type="protein sequence ID" value="MCY6958000.1"/>
    <property type="molecule type" value="Genomic_DNA"/>
</dbReference>
<organism evidence="3 4">
    <name type="scientific">Clostridium brassicae</name>
    <dbReference type="NCBI Taxonomy" id="2999072"/>
    <lineage>
        <taxon>Bacteria</taxon>
        <taxon>Bacillati</taxon>
        <taxon>Bacillota</taxon>
        <taxon>Clostridia</taxon>
        <taxon>Eubacteriales</taxon>
        <taxon>Clostridiaceae</taxon>
        <taxon>Clostridium</taxon>
    </lineage>
</organism>
<evidence type="ECO:0000256" key="1">
    <source>
        <dbReference type="SAM" id="Phobius"/>
    </source>
</evidence>
<feature type="transmembrane region" description="Helical" evidence="1">
    <location>
        <begin position="86"/>
        <end position="106"/>
    </location>
</feature>
<keyword evidence="1" id="KW-0812">Transmembrane</keyword>
<protein>
    <submittedName>
        <fullName evidence="3">Phosphatase PAP2 family protein</fullName>
    </submittedName>
</protein>
<gene>
    <name evidence="3" type="ORF">OW729_05195</name>
</gene>
<keyword evidence="1" id="KW-1133">Transmembrane helix</keyword>
<dbReference type="RefSeq" id="WP_268060414.1">
    <property type="nucleotide sequence ID" value="NZ_JAPQFJ010000004.1"/>
</dbReference>
<dbReference type="Proteomes" id="UP001144612">
    <property type="component" value="Unassembled WGS sequence"/>
</dbReference>
<dbReference type="Pfam" id="PF14378">
    <property type="entry name" value="PAP2_3"/>
    <property type="match status" value="1"/>
</dbReference>
<proteinExistence type="predicted"/>
<keyword evidence="1" id="KW-0472">Membrane</keyword>